<protein>
    <recommendedName>
        <fullName evidence="3">CAAX protease</fullName>
    </recommendedName>
</protein>
<proteinExistence type="predicted"/>
<dbReference type="EMBL" id="NBWZ01000001">
    <property type="protein sequence ID" value="RFA08195.1"/>
    <property type="molecule type" value="Genomic_DNA"/>
</dbReference>
<comment type="caution">
    <text evidence="1">The sequence shown here is derived from an EMBL/GenBank/DDBJ whole genome shotgun (WGS) entry which is preliminary data.</text>
</comment>
<evidence type="ECO:0008006" key="3">
    <source>
        <dbReference type="Google" id="ProtNLM"/>
    </source>
</evidence>
<evidence type="ECO:0000313" key="2">
    <source>
        <dbReference type="Proteomes" id="UP000256486"/>
    </source>
</evidence>
<gene>
    <name evidence="1" type="ORF">B7R54_02390</name>
</gene>
<dbReference type="Proteomes" id="UP000256486">
    <property type="component" value="Unassembled WGS sequence"/>
</dbReference>
<sequence>MQRYDLACRHNPEVDGVELYVWARSVALALFDDIGHVEIAMRSAMAKEMARTYGLTWYEQDAILDDGTLELIDEAKRRSRVRDLPNDSALIHGKVVASLMLGFWVKLLGRGMYREHGDQRNRRIHDTLIWKAAAHRAFPNVDELARQRVEGVARYVQTLRNRIAHHEHVVWGVPIAGEKDVRGNSVRLSLGAAHENVFVLASFIDRGFASWLRENSAVQSRIDACPIYAGELMLIDEMRA</sequence>
<dbReference type="RefSeq" id="WP_116413610.1">
    <property type="nucleotide sequence ID" value="NZ_NBWZ01000001.1"/>
</dbReference>
<dbReference type="AlphaFoldDB" id="A0A3E0VEW3"/>
<evidence type="ECO:0000313" key="1">
    <source>
        <dbReference type="EMBL" id="RFA08195.1"/>
    </source>
</evidence>
<organism evidence="1 2">
    <name type="scientific">Subtercola boreus</name>
    <dbReference type="NCBI Taxonomy" id="120213"/>
    <lineage>
        <taxon>Bacteria</taxon>
        <taxon>Bacillati</taxon>
        <taxon>Actinomycetota</taxon>
        <taxon>Actinomycetes</taxon>
        <taxon>Micrococcales</taxon>
        <taxon>Microbacteriaceae</taxon>
        <taxon>Subtercola</taxon>
    </lineage>
</organism>
<name>A0A3E0VEW3_9MICO</name>
<accession>A0A3E0VEW3</accession>
<reference evidence="1 2" key="1">
    <citation type="submission" date="2017-04" db="EMBL/GenBank/DDBJ databases">
        <title>Comparative genome analysis of Subtercola boreus.</title>
        <authorList>
            <person name="Cho Y.-J."/>
            <person name="Cho A."/>
            <person name="Kim O.-S."/>
            <person name="Lee J.-I."/>
        </authorList>
    </citation>
    <scope>NUCLEOTIDE SEQUENCE [LARGE SCALE GENOMIC DNA]</scope>
    <source>
        <strain evidence="1 2">K300</strain>
    </source>
</reference>
<keyword evidence="2" id="KW-1185">Reference proteome</keyword>